<sequence length="174" mass="19854">MVVSVESKGTCKIHVCEIRFVDTGELEVQSGYICFWSVKLTRIQGVDFTIKLTLIHKLPSIPQAVDECLMTFRVSIGNSLSMYIIGAYALTLSLSEQEHKIFYSKLQTVVSKIPYNNKVILMDDLNARRGNKYSVVKSNRKTQNWKDECKWFTTAVFLSTVWSNNYKHSVSAGR</sequence>
<dbReference type="EMBL" id="KQ416744">
    <property type="protein sequence ID" value="KOF95420.1"/>
    <property type="molecule type" value="Genomic_DNA"/>
</dbReference>
<evidence type="ECO:0000313" key="1">
    <source>
        <dbReference type="EMBL" id="KOF95420.1"/>
    </source>
</evidence>
<evidence type="ECO:0008006" key="2">
    <source>
        <dbReference type="Google" id="ProtNLM"/>
    </source>
</evidence>
<reference evidence="1" key="1">
    <citation type="submission" date="2015-07" db="EMBL/GenBank/DDBJ databases">
        <title>MeaNS - Measles Nucleotide Surveillance Program.</title>
        <authorList>
            <person name="Tran T."/>
            <person name="Druce J."/>
        </authorList>
    </citation>
    <scope>NUCLEOTIDE SEQUENCE</scope>
    <source>
        <strain evidence="1">UCB-OBI-ISO-001</strain>
        <tissue evidence="1">Gonad</tissue>
    </source>
</reference>
<protein>
    <recommendedName>
        <fullName evidence="2">Endonuclease/exonuclease/phosphatase domain-containing protein</fullName>
    </recommendedName>
</protein>
<dbReference type="Gene3D" id="3.60.10.10">
    <property type="entry name" value="Endonuclease/exonuclease/phosphatase"/>
    <property type="match status" value="1"/>
</dbReference>
<dbReference type="InterPro" id="IPR036691">
    <property type="entry name" value="Endo/exonu/phosph_ase_sf"/>
</dbReference>
<gene>
    <name evidence="1" type="ORF">OCBIM_22038463mg</name>
</gene>
<accession>A0A0L8I2Z8</accession>
<organism evidence="1">
    <name type="scientific">Octopus bimaculoides</name>
    <name type="common">California two-spotted octopus</name>
    <dbReference type="NCBI Taxonomy" id="37653"/>
    <lineage>
        <taxon>Eukaryota</taxon>
        <taxon>Metazoa</taxon>
        <taxon>Spiralia</taxon>
        <taxon>Lophotrochozoa</taxon>
        <taxon>Mollusca</taxon>
        <taxon>Cephalopoda</taxon>
        <taxon>Coleoidea</taxon>
        <taxon>Octopodiformes</taxon>
        <taxon>Octopoda</taxon>
        <taxon>Incirrata</taxon>
        <taxon>Octopodidae</taxon>
        <taxon>Octopus</taxon>
    </lineage>
</organism>
<dbReference type="SUPFAM" id="SSF56219">
    <property type="entry name" value="DNase I-like"/>
    <property type="match status" value="1"/>
</dbReference>
<proteinExistence type="predicted"/>
<dbReference type="AlphaFoldDB" id="A0A0L8I2Z8"/>
<name>A0A0L8I2Z8_OCTBM</name>